<evidence type="ECO:0000256" key="1">
    <source>
        <dbReference type="SAM" id="Phobius"/>
    </source>
</evidence>
<evidence type="ECO:0000313" key="3">
    <source>
        <dbReference type="Proteomes" id="UP000316988"/>
    </source>
</evidence>
<organism evidence="2 3">
    <name type="scientific">Aeromicrobium piscarium</name>
    <dbReference type="NCBI Taxonomy" id="2590901"/>
    <lineage>
        <taxon>Bacteria</taxon>
        <taxon>Bacillati</taxon>
        <taxon>Actinomycetota</taxon>
        <taxon>Actinomycetes</taxon>
        <taxon>Propionibacteriales</taxon>
        <taxon>Nocardioidaceae</taxon>
        <taxon>Aeromicrobium</taxon>
    </lineage>
</organism>
<feature type="transmembrane region" description="Helical" evidence="1">
    <location>
        <begin position="106"/>
        <end position="125"/>
    </location>
</feature>
<gene>
    <name evidence="2" type="ORF">FNM00_02110</name>
</gene>
<dbReference type="InterPro" id="IPR046096">
    <property type="entry name" value="DUF6114"/>
</dbReference>
<feature type="transmembrane region" description="Helical" evidence="1">
    <location>
        <begin position="25"/>
        <end position="44"/>
    </location>
</feature>
<accession>A0A554SPW3</accession>
<dbReference type="OrthoDB" id="3785537at2"/>
<keyword evidence="1" id="KW-0472">Membrane</keyword>
<keyword evidence="3" id="KW-1185">Reference proteome</keyword>
<sequence length="151" mass="16289">MSTSQKPNPLVRAWRGATRLRRTRPFWGSLLLLAGAYFVANPLFGGDWAFYVHVGVRGVTPLLLAGGMAAAALVALCVPAQRHFPAIVASMLSVASLPLANLGGWIIGMMLGIIGSGLIFAWTPYSEKQLAKFAARDERRGRRRALRTSAV</sequence>
<reference evidence="2 3" key="1">
    <citation type="submission" date="2019-07" db="EMBL/GenBank/DDBJ databases">
        <authorList>
            <person name="Zhao L.H."/>
        </authorList>
    </citation>
    <scope>NUCLEOTIDE SEQUENCE [LARGE SCALE GENOMIC DNA]</scope>
    <source>
        <strain evidence="2 3">Co35</strain>
    </source>
</reference>
<dbReference type="RefSeq" id="WP_143911354.1">
    <property type="nucleotide sequence ID" value="NZ_VLNT01000001.1"/>
</dbReference>
<protein>
    <submittedName>
        <fullName evidence="2">Uncharacterized protein</fullName>
    </submittedName>
</protein>
<evidence type="ECO:0000313" key="2">
    <source>
        <dbReference type="EMBL" id="TSD68405.1"/>
    </source>
</evidence>
<dbReference type="Pfam" id="PF19609">
    <property type="entry name" value="DUF6114"/>
    <property type="match status" value="1"/>
</dbReference>
<name>A0A554SPW3_9ACTN</name>
<dbReference type="AlphaFoldDB" id="A0A554SPW3"/>
<feature type="transmembrane region" description="Helical" evidence="1">
    <location>
        <begin position="50"/>
        <end position="76"/>
    </location>
</feature>
<dbReference type="EMBL" id="VLNT01000001">
    <property type="protein sequence ID" value="TSD68405.1"/>
    <property type="molecule type" value="Genomic_DNA"/>
</dbReference>
<dbReference type="Proteomes" id="UP000316988">
    <property type="component" value="Unassembled WGS sequence"/>
</dbReference>
<proteinExistence type="predicted"/>
<comment type="caution">
    <text evidence="2">The sequence shown here is derived from an EMBL/GenBank/DDBJ whole genome shotgun (WGS) entry which is preliminary data.</text>
</comment>
<keyword evidence="1" id="KW-0812">Transmembrane</keyword>
<keyword evidence="1" id="KW-1133">Transmembrane helix</keyword>